<dbReference type="OrthoDB" id="248387at2759"/>
<dbReference type="AlphaFoldDB" id="A0A9P4TY19"/>
<dbReference type="Proteomes" id="UP000800235">
    <property type="component" value="Unassembled WGS sequence"/>
</dbReference>
<reference evidence="1" key="1">
    <citation type="journal article" date="2020" name="Stud. Mycol.">
        <title>101 Dothideomycetes genomes: a test case for predicting lifestyles and emergence of pathogens.</title>
        <authorList>
            <person name="Haridas S."/>
            <person name="Albert R."/>
            <person name="Binder M."/>
            <person name="Bloem J."/>
            <person name="Labutti K."/>
            <person name="Salamov A."/>
            <person name="Andreopoulos B."/>
            <person name="Baker S."/>
            <person name="Barry K."/>
            <person name="Bills G."/>
            <person name="Bluhm B."/>
            <person name="Cannon C."/>
            <person name="Castanera R."/>
            <person name="Culley D."/>
            <person name="Daum C."/>
            <person name="Ezra D."/>
            <person name="Gonzalez J."/>
            <person name="Henrissat B."/>
            <person name="Kuo A."/>
            <person name="Liang C."/>
            <person name="Lipzen A."/>
            <person name="Lutzoni F."/>
            <person name="Magnuson J."/>
            <person name="Mondo S."/>
            <person name="Nolan M."/>
            <person name="Ohm R."/>
            <person name="Pangilinan J."/>
            <person name="Park H.-J."/>
            <person name="Ramirez L."/>
            <person name="Alfaro M."/>
            <person name="Sun H."/>
            <person name="Tritt A."/>
            <person name="Yoshinaga Y."/>
            <person name="Zwiers L.-H."/>
            <person name="Turgeon B."/>
            <person name="Goodwin S."/>
            <person name="Spatafora J."/>
            <person name="Crous P."/>
            <person name="Grigoriev I."/>
        </authorList>
    </citation>
    <scope>NUCLEOTIDE SEQUENCE</scope>
    <source>
        <strain evidence="1">CBS 130266</strain>
    </source>
</reference>
<evidence type="ECO:0000313" key="1">
    <source>
        <dbReference type="EMBL" id="KAF2430160.1"/>
    </source>
</evidence>
<gene>
    <name evidence="1" type="ORF">EJ08DRAFT_697702</name>
</gene>
<keyword evidence="2" id="KW-1185">Reference proteome</keyword>
<protein>
    <submittedName>
        <fullName evidence="1">Uncharacterized protein</fullName>
    </submittedName>
</protein>
<sequence length="111" mass="13005">MTCKRQSRLFRTSEKFTCYKQNLVMLNYHPQCYVKAGGTLGRCDRVNEQLYDELDGWLRYDDDCVPKRDGGVRWYKPILDGEYYEPKGKKEIPRGGVDYCKVKGIVTTGYE</sequence>
<name>A0A9P4TY19_9PEZI</name>
<comment type="caution">
    <text evidence="1">The sequence shown here is derived from an EMBL/GenBank/DDBJ whole genome shotgun (WGS) entry which is preliminary data.</text>
</comment>
<organism evidence="1 2">
    <name type="scientific">Tothia fuscella</name>
    <dbReference type="NCBI Taxonomy" id="1048955"/>
    <lineage>
        <taxon>Eukaryota</taxon>
        <taxon>Fungi</taxon>
        <taxon>Dikarya</taxon>
        <taxon>Ascomycota</taxon>
        <taxon>Pezizomycotina</taxon>
        <taxon>Dothideomycetes</taxon>
        <taxon>Pleosporomycetidae</taxon>
        <taxon>Venturiales</taxon>
        <taxon>Cylindrosympodiaceae</taxon>
        <taxon>Tothia</taxon>
    </lineage>
</organism>
<dbReference type="EMBL" id="MU007041">
    <property type="protein sequence ID" value="KAF2430160.1"/>
    <property type="molecule type" value="Genomic_DNA"/>
</dbReference>
<accession>A0A9P4TY19</accession>
<proteinExistence type="predicted"/>
<evidence type="ECO:0000313" key="2">
    <source>
        <dbReference type="Proteomes" id="UP000800235"/>
    </source>
</evidence>